<dbReference type="OrthoDB" id="2199615at2"/>
<evidence type="ECO:0000313" key="3">
    <source>
        <dbReference type="Proteomes" id="UP000245998"/>
    </source>
</evidence>
<keyword evidence="1" id="KW-0472">Membrane</keyword>
<keyword evidence="1" id="KW-1133">Transmembrane helix</keyword>
<organism evidence="2 3">
    <name type="scientific">Pueribacillus theae</name>
    <dbReference type="NCBI Taxonomy" id="2171751"/>
    <lineage>
        <taxon>Bacteria</taxon>
        <taxon>Bacillati</taxon>
        <taxon>Bacillota</taxon>
        <taxon>Bacilli</taxon>
        <taxon>Bacillales</taxon>
        <taxon>Bacillaceae</taxon>
        <taxon>Pueribacillus</taxon>
    </lineage>
</organism>
<accession>A0A2U1JXM8</accession>
<feature type="transmembrane region" description="Helical" evidence="1">
    <location>
        <begin position="233"/>
        <end position="254"/>
    </location>
</feature>
<comment type="caution">
    <text evidence="2">The sequence shown here is derived from an EMBL/GenBank/DDBJ whole genome shotgun (WGS) entry which is preliminary data.</text>
</comment>
<feature type="transmembrane region" description="Helical" evidence="1">
    <location>
        <begin position="351"/>
        <end position="372"/>
    </location>
</feature>
<protein>
    <submittedName>
        <fullName evidence="2">Uncharacterized protein</fullName>
    </submittedName>
</protein>
<feature type="transmembrane region" description="Helical" evidence="1">
    <location>
        <begin position="285"/>
        <end position="310"/>
    </location>
</feature>
<proteinExistence type="predicted"/>
<dbReference type="Proteomes" id="UP000245998">
    <property type="component" value="Unassembled WGS sequence"/>
</dbReference>
<gene>
    <name evidence="2" type="ORF">DCC39_12385</name>
</gene>
<evidence type="ECO:0000256" key="1">
    <source>
        <dbReference type="SAM" id="Phobius"/>
    </source>
</evidence>
<sequence length="381" mass="44306">MRILLHEIRKILNWKILLILAFVNVILYFFLIEFDIKHFPNGRPALDSYRIGVEMIENYGTNMDAAELAGFKKKYDQEVRKADQFLQAREDFKEAGILSYADFQRMDHENEAESDLRGKLFFDEKVDLFWELQERERLIEFHNDKETILQNEMEGATPNQQKRLNEIKATGQYDLYPDEAFYNFQSIIRSIAITILISVVLLVSPLFIRDRARQMIDLQYTAKIGRPLYKKKVAAGLISTLLVISVLLAVYLSLFSLNHTSMFFKIPINSFIARMGGYYWYDLTFFQYIVLTIIAIYGLGIIMGLISMAVSNIVPNFITLIGVQVPIVFGLLAFGLHYMLNQIVSIWLPQWLVPVCYATLLAVSIAFIFLLWRREKKIDMV</sequence>
<keyword evidence="1" id="KW-0812">Transmembrane</keyword>
<name>A0A2U1JXM8_9BACI</name>
<feature type="transmembrane region" description="Helical" evidence="1">
    <location>
        <begin position="317"/>
        <end position="339"/>
    </location>
</feature>
<keyword evidence="3" id="KW-1185">Reference proteome</keyword>
<feature type="transmembrane region" description="Helical" evidence="1">
    <location>
        <begin position="12"/>
        <end position="31"/>
    </location>
</feature>
<feature type="transmembrane region" description="Helical" evidence="1">
    <location>
        <begin position="187"/>
        <end position="208"/>
    </location>
</feature>
<evidence type="ECO:0000313" key="2">
    <source>
        <dbReference type="EMBL" id="PWA09755.1"/>
    </source>
</evidence>
<reference evidence="2 3" key="1">
    <citation type="submission" date="2018-04" db="EMBL/GenBank/DDBJ databases">
        <title>Camelliibacillus theae gen. nov., sp. nov., isolated from Pu'er tea.</title>
        <authorList>
            <person name="Niu L."/>
        </authorList>
    </citation>
    <scope>NUCLEOTIDE SEQUENCE [LARGE SCALE GENOMIC DNA]</scope>
    <source>
        <strain evidence="2 3">T8</strain>
    </source>
</reference>
<dbReference type="RefSeq" id="WP_116555218.1">
    <property type="nucleotide sequence ID" value="NZ_QCZG01000026.1"/>
</dbReference>
<dbReference type="EMBL" id="QCZG01000026">
    <property type="protein sequence ID" value="PWA09755.1"/>
    <property type="molecule type" value="Genomic_DNA"/>
</dbReference>
<dbReference type="AlphaFoldDB" id="A0A2U1JXM8"/>